<feature type="transmembrane region" description="Helical" evidence="1">
    <location>
        <begin position="5"/>
        <end position="21"/>
    </location>
</feature>
<accession>A0A6M3MA31</accession>
<keyword evidence="1" id="KW-0812">Transmembrane</keyword>
<keyword evidence="1" id="KW-1133">Transmembrane helix</keyword>
<reference evidence="2" key="1">
    <citation type="submission" date="2020-03" db="EMBL/GenBank/DDBJ databases">
        <title>The deep terrestrial virosphere.</title>
        <authorList>
            <person name="Holmfeldt K."/>
            <person name="Nilsson E."/>
            <person name="Simone D."/>
            <person name="Lopez-Fernandez M."/>
            <person name="Wu X."/>
            <person name="de Brujin I."/>
            <person name="Lundin D."/>
            <person name="Andersson A."/>
            <person name="Bertilsson S."/>
            <person name="Dopson M."/>
        </authorList>
    </citation>
    <scope>NUCLEOTIDE SEQUENCE</scope>
    <source>
        <strain evidence="2">MM171B00889</strain>
    </source>
</reference>
<keyword evidence="1" id="KW-0472">Membrane</keyword>
<gene>
    <name evidence="2" type="ORF">MM171B00889_0006</name>
</gene>
<evidence type="ECO:0000313" key="2">
    <source>
        <dbReference type="EMBL" id="QJB03100.1"/>
    </source>
</evidence>
<sequence length="51" mass="5651">MKDDYLIYIAAGISAIALSTFDGRGFSMPWLLGATIINGILFIIFLRERKG</sequence>
<dbReference type="AlphaFoldDB" id="A0A6M3MA31"/>
<proteinExistence type="predicted"/>
<evidence type="ECO:0000256" key="1">
    <source>
        <dbReference type="SAM" id="Phobius"/>
    </source>
</evidence>
<dbReference type="EMBL" id="MT143825">
    <property type="protein sequence ID" value="QJB03100.1"/>
    <property type="molecule type" value="Genomic_DNA"/>
</dbReference>
<organism evidence="2">
    <name type="scientific">viral metagenome</name>
    <dbReference type="NCBI Taxonomy" id="1070528"/>
    <lineage>
        <taxon>unclassified sequences</taxon>
        <taxon>metagenomes</taxon>
        <taxon>organismal metagenomes</taxon>
    </lineage>
</organism>
<protein>
    <submittedName>
        <fullName evidence="2">Uncharacterized protein</fullName>
    </submittedName>
</protein>
<name>A0A6M3MA31_9ZZZZ</name>
<feature type="transmembrane region" description="Helical" evidence="1">
    <location>
        <begin position="27"/>
        <end position="46"/>
    </location>
</feature>